<dbReference type="STRING" id="7167.A0A182F696"/>
<evidence type="ECO:0000313" key="2">
    <source>
        <dbReference type="EnsemblMetazoa" id="AALB001997-PA"/>
    </source>
</evidence>
<sequence length="409" mass="45057">MKLEICLLAVCVTLSLAAPQRSDAEAEILKQDNNIDPDGQYEYSYETANGIRGQETGTLKRASSPDTSDVIVAAGSISYTAPDGTVVDLSYTADDENGFQPSGAHLPTPPPIPPQIQKALDFRVVQVQQTKFKMKTVFAFLVLSVVAAYAAPAPADADAQAAIVSQTSDVQPDGSFNYAFESANGIKVEDQGTIKSIKVPKLDETGRQIGEEDVQVSVQTGSFQYQAPDGQIITLSVTVKMKRLVIFALFAFAYGRPQHEQRHEHDSHLHHESTTYIPILKYDKQQGEDGSYKTIYQTGNNIVHEESGYLKDASEDHPNGILVQQGAYSYEAPNGEIIQVQYTADENGFRVQSDSLPTTPPVPPAIQEGLKEIYEGIRRREQEAKNNPKYAEDEARRAQLDYNGQYYNQ</sequence>
<keyword evidence="3" id="KW-1185">Reference proteome</keyword>
<dbReference type="AlphaFoldDB" id="A0A182F696"/>
<dbReference type="PRINTS" id="PR00947">
    <property type="entry name" value="CUTICLE"/>
</dbReference>
<dbReference type="VEuPathDB" id="VectorBase:AALB20_026881"/>
<dbReference type="Proteomes" id="UP000069272">
    <property type="component" value="Chromosome 2L"/>
</dbReference>
<protein>
    <submittedName>
        <fullName evidence="2">Uncharacterized protein</fullName>
    </submittedName>
</protein>
<proteinExistence type="predicted"/>
<dbReference type="VEuPathDB" id="VectorBase:AALB20_026431"/>
<dbReference type="PANTHER" id="PTHR10380:SF217">
    <property type="entry name" value="CUTICULAR PROTEIN 49AE"/>
    <property type="match status" value="1"/>
</dbReference>
<accession>A0A182F696</accession>
<dbReference type="PROSITE" id="PS00233">
    <property type="entry name" value="CHIT_BIND_RR_1"/>
    <property type="match status" value="2"/>
</dbReference>
<dbReference type="EnsemblMetazoa" id="AALB001997-RA">
    <property type="protein sequence ID" value="AALB001997-PA"/>
    <property type="gene ID" value="AALB001997"/>
</dbReference>
<dbReference type="InterPro" id="IPR050468">
    <property type="entry name" value="Cuticle_Struct_Prot"/>
</dbReference>
<keyword evidence="1" id="KW-0193">Cuticle</keyword>
<evidence type="ECO:0000256" key="1">
    <source>
        <dbReference type="ARBA" id="ARBA00022460"/>
    </source>
</evidence>
<dbReference type="Pfam" id="PF00379">
    <property type="entry name" value="Chitin_bind_4"/>
    <property type="match status" value="3"/>
</dbReference>
<dbReference type="InterPro" id="IPR031311">
    <property type="entry name" value="CHIT_BIND_RR_consensus"/>
</dbReference>
<dbReference type="GO" id="GO:0062129">
    <property type="term" value="C:chitin-based extracellular matrix"/>
    <property type="evidence" value="ECO:0007669"/>
    <property type="project" value="TreeGrafter"/>
</dbReference>
<dbReference type="GO" id="GO:0008010">
    <property type="term" value="F:structural constituent of chitin-based larval cuticle"/>
    <property type="evidence" value="ECO:0007669"/>
    <property type="project" value="TreeGrafter"/>
</dbReference>
<dbReference type="VEuPathDB" id="VectorBase:AALB001997"/>
<dbReference type="VEuPathDB" id="VectorBase:AALB20_032750"/>
<reference evidence="2" key="2">
    <citation type="submission" date="2022-08" db="UniProtKB">
        <authorList>
            <consortium name="EnsemblMetazoa"/>
        </authorList>
    </citation>
    <scope>IDENTIFICATION</scope>
    <source>
        <strain evidence="2">STECLA/ALBI9_A</strain>
    </source>
</reference>
<organism evidence="2 3">
    <name type="scientific">Anopheles albimanus</name>
    <name type="common">New world malaria mosquito</name>
    <dbReference type="NCBI Taxonomy" id="7167"/>
    <lineage>
        <taxon>Eukaryota</taxon>
        <taxon>Metazoa</taxon>
        <taxon>Ecdysozoa</taxon>
        <taxon>Arthropoda</taxon>
        <taxon>Hexapoda</taxon>
        <taxon>Insecta</taxon>
        <taxon>Pterygota</taxon>
        <taxon>Neoptera</taxon>
        <taxon>Endopterygota</taxon>
        <taxon>Diptera</taxon>
        <taxon>Nematocera</taxon>
        <taxon>Culicoidea</taxon>
        <taxon>Culicidae</taxon>
        <taxon>Anophelinae</taxon>
        <taxon>Anopheles</taxon>
    </lineage>
</organism>
<evidence type="ECO:0000313" key="3">
    <source>
        <dbReference type="Proteomes" id="UP000069272"/>
    </source>
</evidence>
<dbReference type="PROSITE" id="PS51155">
    <property type="entry name" value="CHIT_BIND_RR_2"/>
    <property type="match status" value="2"/>
</dbReference>
<reference evidence="2 3" key="1">
    <citation type="journal article" date="2017" name="G3 (Bethesda)">
        <title>The Physical Genome Mapping of Anopheles albimanus Corrected Scaffold Misassemblies and Identified Interarm Rearrangements in Genus Anopheles.</title>
        <authorList>
            <person name="Artemov G.N."/>
            <person name="Peery A.N."/>
            <person name="Jiang X."/>
            <person name="Tu Z."/>
            <person name="Stegniy V.N."/>
            <person name="Sharakhova M.V."/>
            <person name="Sharakhov I.V."/>
        </authorList>
    </citation>
    <scope>NUCLEOTIDE SEQUENCE [LARGE SCALE GENOMIC DNA]</scope>
    <source>
        <strain evidence="2 3">ALBI9_A</strain>
    </source>
</reference>
<dbReference type="PANTHER" id="PTHR10380">
    <property type="entry name" value="CUTICLE PROTEIN"/>
    <property type="match status" value="1"/>
</dbReference>
<dbReference type="InterPro" id="IPR000618">
    <property type="entry name" value="Insect_cuticle"/>
</dbReference>
<name>A0A182F696_ANOAL</name>